<dbReference type="SUPFAM" id="SSF48498">
    <property type="entry name" value="Tetracyclin repressor-like, C-terminal domain"/>
    <property type="match status" value="1"/>
</dbReference>
<dbReference type="PROSITE" id="PS50977">
    <property type="entry name" value="HTH_TETR_2"/>
    <property type="match status" value="1"/>
</dbReference>
<evidence type="ECO:0000256" key="1">
    <source>
        <dbReference type="ARBA" id="ARBA00023125"/>
    </source>
</evidence>
<proteinExistence type="predicted"/>
<dbReference type="InterPro" id="IPR001647">
    <property type="entry name" value="HTH_TetR"/>
</dbReference>
<evidence type="ECO:0000256" key="2">
    <source>
        <dbReference type="PROSITE-ProRule" id="PRU00335"/>
    </source>
</evidence>
<dbReference type="EMBL" id="DSVI01000008">
    <property type="protein sequence ID" value="HGT47966.1"/>
    <property type="molecule type" value="Genomic_DNA"/>
</dbReference>
<name>A0A832G6V1_9BACT</name>
<reference evidence="4" key="1">
    <citation type="journal article" date="2020" name="mSystems">
        <title>Genome- and Community-Level Interaction Insights into Carbon Utilization and Element Cycling Functions of Hydrothermarchaeota in Hydrothermal Sediment.</title>
        <authorList>
            <person name="Zhou Z."/>
            <person name="Liu Y."/>
            <person name="Xu W."/>
            <person name="Pan J."/>
            <person name="Luo Z.H."/>
            <person name="Li M."/>
        </authorList>
    </citation>
    <scope>NUCLEOTIDE SEQUENCE [LARGE SCALE GENOMIC DNA]</scope>
    <source>
        <strain evidence="4">SpSt-500</strain>
    </source>
</reference>
<evidence type="ECO:0000313" key="4">
    <source>
        <dbReference type="EMBL" id="HGT47966.1"/>
    </source>
</evidence>
<sequence>MSKKINTLNSAEKDKVIEFCSIKFLKEGFYYVTVDQIASELRMSKKTIYKYFSTKDELVEAVAINMMEDVSRKIEDIINSKNDSLTKALMLFEVMAGVVVRFSENWLKDLQIHTPKLWKIIDEFRTKRAFTALGSIIKQGQSEGIIIDKPAELIIHIFVNTIRSVVHPDFLYHQKFNYKEAFIHSFEILFNGILTPKGKKIFDKIFSKVIK</sequence>
<evidence type="ECO:0000259" key="3">
    <source>
        <dbReference type="PROSITE" id="PS50977"/>
    </source>
</evidence>
<feature type="DNA-binding region" description="H-T-H motif" evidence="2">
    <location>
        <begin position="33"/>
        <end position="52"/>
    </location>
</feature>
<organism evidence="4">
    <name type="scientific">Ignavibacterium album</name>
    <dbReference type="NCBI Taxonomy" id="591197"/>
    <lineage>
        <taxon>Bacteria</taxon>
        <taxon>Pseudomonadati</taxon>
        <taxon>Ignavibacteriota</taxon>
        <taxon>Ignavibacteria</taxon>
        <taxon>Ignavibacteriales</taxon>
        <taxon>Ignavibacteriaceae</taxon>
        <taxon>Ignavibacterium</taxon>
    </lineage>
</organism>
<dbReference type="Gene3D" id="1.10.10.60">
    <property type="entry name" value="Homeodomain-like"/>
    <property type="match status" value="1"/>
</dbReference>
<comment type="caution">
    <text evidence="4">The sequence shown here is derived from an EMBL/GenBank/DDBJ whole genome shotgun (WGS) entry which is preliminary data.</text>
</comment>
<dbReference type="InterPro" id="IPR036271">
    <property type="entry name" value="Tet_transcr_reg_TetR-rel_C_sf"/>
</dbReference>
<dbReference type="InterPro" id="IPR009057">
    <property type="entry name" value="Homeodomain-like_sf"/>
</dbReference>
<dbReference type="Gene3D" id="1.10.357.10">
    <property type="entry name" value="Tetracycline Repressor, domain 2"/>
    <property type="match status" value="1"/>
</dbReference>
<dbReference type="Pfam" id="PF00440">
    <property type="entry name" value="TetR_N"/>
    <property type="match status" value="1"/>
</dbReference>
<dbReference type="GO" id="GO:0003677">
    <property type="term" value="F:DNA binding"/>
    <property type="evidence" value="ECO:0007669"/>
    <property type="project" value="UniProtKB-UniRule"/>
</dbReference>
<protein>
    <submittedName>
        <fullName evidence="4">TetR/AcrR family transcriptional regulator</fullName>
    </submittedName>
</protein>
<feature type="domain" description="HTH tetR-type" evidence="3">
    <location>
        <begin position="10"/>
        <end position="70"/>
    </location>
</feature>
<keyword evidence="1 2" id="KW-0238">DNA-binding</keyword>
<dbReference type="AlphaFoldDB" id="A0A832G6V1"/>
<gene>
    <name evidence="4" type="ORF">ENS56_08020</name>
</gene>
<accession>A0A832G6V1</accession>
<dbReference type="SUPFAM" id="SSF46689">
    <property type="entry name" value="Homeodomain-like"/>
    <property type="match status" value="1"/>
</dbReference>